<evidence type="ECO:0000313" key="3">
    <source>
        <dbReference type="Proteomes" id="UP001208534"/>
    </source>
</evidence>
<evidence type="ECO:0000259" key="1">
    <source>
        <dbReference type="SMART" id="SM00901"/>
    </source>
</evidence>
<dbReference type="RefSeq" id="WP_262446538.1">
    <property type="nucleotide sequence ID" value="NZ_JAHPRE010000016.1"/>
</dbReference>
<proteinExistence type="predicted"/>
<evidence type="ECO:0000313" key="2">
    <source>
        <dbReference type="EMBL" id="MCU4396433.1"/>
    </source>
</evidence>
<dbReference type="AlphaFoldDB" id="A0AAW5R6W5"/>
<dbReference type="Pfam" id="PF08867">
    <property type="entry name" value="FRG"/>
    <property type="match status" value="1"/>
</dbReference>
<protein>
    <submittedName>
        <fullName evidence="2">FRG domain-containing protein</fullName>
    </submittedName>
</protein>
<gene>
    <name evidence="2" type="ORF">KTH64_05495</name>
</gene>
<dbReference type="EMBL" id="JAHPRE010000016">
    <property type="protein sequence ID" value="MCU4396433.1"/>
    <property type="molecule type" value="Genomic_DNA"/>
</dbReference>
<dbReference type="Proteomes" id="UP001208534">
    <property type="component" value="Unassembled WGS sequence"/>
</dbReference>
<name>A0AAW5R6W5_ACIJU</name>
<dbReference type="SMART" id="SM00901">
    <property type="entry name" value="FRG"/>
    <property type="match status" value="1"/>
</dbReference>
<dbReference type="InterPro" id="IPR014966">
    <property type="entry name" value="FRG-dom"/>
</dbReference>
<sequence length="281" mass="33430">MNQTIAYISTTSSYLKEIIDKKSLRIFAADLILSNASTELQISYKILDSEKLSWLTHIPFIITNELGDIYLCKLKNAVYEKENSIIEFSFINTQKKIYSKNDIIELDSLNRFRRDESDILIQIITLDKENIYINHIKNYSDDLLYFNPELFRKIIEDSNETEKESVTDLESFFRKMIKLINIENPDFNERFFRGHSSLTYRLEPSNFRFYNGKRVYLHNEDKLYRELIINEPLPFNDDKNALEILTRMQHFGLYTRLLDITSNPLTALFLLVRIKIMKMEK</sequence>
<organism evidence="2 3">
    <name type="scientific">Acinetobacter junii</name>
    <dbReference type="NCBI Taxonomy" id="40215"/>
    <lineage>
        <taxon>Bacteria</taxon>
        <taxon>Pseudomonadati</taxon>
        <taxon>Pseudomonadota</taxon>
        <taxon>Gammaproteobacteria</taxon>
        <taxon>Moraxellales</taxon>
        <taxon>Moraxellaceae</taxon>
        <taxon>Acinetobacter</taxon>
    </lineage>
</organism>
<feature type="domain" description="FRG" evidence="1">
    <location>
        <begin position="186"/>
        <end position="277"/>
    </location>
</feature>
<reference evidence="2" key="1">
    <citation type="submission" date="2021-06" db="EMBL/GenBank/DDBJ databases">
        <title>Propagation of a rapidly emergent carbapenem-resistant Acinetobacter baumannii lineage by various extra-hospital transmission networks.</title>
        <authorList>
            <person name="Calix J."/>
        </authorList>
    </citation>
    <scope>NUCLEOTIDE SEQUENCE</scope>
    <source>
        <strain evidence="2">WU_MDCI_Aw63</strain>
    </source>
</reference>
<accession>A0AAW5R6W5</accession>
<comment type="caution">
    <text evidence="2">The sequence shown here is derived from an EMBL/GenBank/DDBJ whole genome shotgun (WGS) entry which is preliminary data.</text>
</comment>